<dbReference type="PANTHER" id="PTHR16171">
    <property type="entry name" value="DNA REPAIR PROTEIN COMPLEMENTING XP-G CELLS-RELATED"/>
    <property type="match status" value="1"/>
</dbReference>
<keyword evidence="11" id="KW-0496">Mitochondrion</keyword>
<feature type="domain" description="XPG-I" evidence="16">
    <location>
        <begin position="644"/>
        <end position="713"/>
    </location>
</feature>
<evidence type="ECO:0000256" key="15">
    <source>
        <dbReference type="SAM" id="MobiDB-lite"/>
    </source>
</evidence>
<dbReference type="InterPro" id="IPR006085">
    <property type="entry name" value="XPG_DNA_repair_N"/>
</dbReference>
<reference evidence="18" key="1">
    <citation type="submission" date="2023-07" db="EMBL/GenBank/DDBJ databases">
        <authorList>
            <consortium name="AG Swart"/>
            <person name="Singh M."/>
            <person name="Singh A."/>
            <person name="Seah K."/>
            <person name="Emmerich C."/>
        </authorList>
    </citation>
    <scope>NUCLEOTIDE SEQUENCE</scope>
    <source>
        <strain evidence="18">DP1</strain>
    </source>
</reference>
<dbReference type="Pfam" id="PF00867">
    <property type="entry name" value="XPG_I"/>
    <property type="match status" value="1"/>
</dbReference>
<feature type="compositionally biased region" description="Basic and acidic residues" evidence="15">
    <location>
        <begin position="455"/>
        <end position="471"/>
    </location>
</feature>
<evidence type="ECO:0000256" key="5">
    <source>
        <dbReference type="ARBA" id="ARBA00022722"/>
    </source>
</evidence>
<dbReference type="PRINTS" id="PR00066">
    <property type="entry name" value="XRODRMPGMNTG"/>
</dbReference>
<keyword evidence="9" id="KW-0378">Hydrolase</keyword>
<dbReference type="AlphaFoldDB" id="A0AAD1Y0F6"/>
<dbReference type="InterPro" id="IPR001044">
    <property type="entry name" value="XPG/Rad2_eukaryotes"/>
</dbReference>
<feature type="region of interest" description="Disordered" evidence="15">
    <location>
        <begin position="511"/>
        <end position="576"/>
    </location>
</feature>
<dbReference type="InterPro" id="IPR006086">
    <property type="entry name" value="XPG-I_dom"/>
</dbReference>
<evidence type="ECO:0000256" key="13">
    <source>
        <dbReference type="ARBA" id="ARBA00023242"/>
    </source>
</evidence>
<feature type="region of interest" description="Disordered" evidence="15">
    <location>
        <begin position="360"/>
        <end position="481"/>
    </location>
</feature>
<evidence type="ECO:0000259" key="17">
    <source>
        <dbReference type="SMART" id="SM00485"/>
    </source>
</evidence>
<dbReference type="CDD" id="cd09868">
    <property type="entry name" value="PIN_XPG_RAD2"/>
    <property type="match status" value="2"/>
</dbReference>
<evidence type="ECO:0000256" key="1">
    <source>
        <dbReference type="ARBA" id="ARBA00001946"/>
    </source>
</evidence>
<comment type="caution">
    <text evidence="18">The sequence shown here is derived from an EMBL/GenBank/DDBJ whole genome shotgun (WGS) entry which is preliminary data.</text>
</comment>
<dbReference type="InterPro" id="IPR036279">
    <property type="entry name" value="5-3_exonuclease_C_sf"/>
</dbReference>
<comment type="similarity">
    <text evidence="3">Belongs to the XPG/RAD2 endonuclease family. XPG subfamily.</text>
</comment>
<dbReference type="SUPFAM" id="SSF88723">
    <property type="entry name" value="PIN domain-like"/>
    <property type="match status" value="1"/>
</dbReference>
<evidence type="ECO:0000256" key="14">
    <source>
        <dbReference type="ARBA" id="ARBA00038112"/>
    </source>
</evidence>
<evidence type="ECO:0000256" key="4">
    <source>
        <dbReference type="ARBA" id="ARBA00022553"/>
    </source>
</evidence>
<dbReference type="SUPFAM" id="SSF47807">
    <property type="entry name" value="5' to 3' exonuclease, C-terminal subdomain"/>
    <property type="match status" value="1"/>
</dbReference>
<proteinExistence type="inferred from homology"/>
<keyword evidence="13" id="KW-0539">Nucleus</keyword>
<dbReference type="SMART" id="SM00279">
    <property type="entry name" value="HhH2"/>
    <property type="match status" value="1"/>
</dbReference>
<evidence type="ECO:0000256" key="9">
    <source>
        <dbReference type="ARBA" id="ARBA00022801"/>
    </source>
</evidence>
<dbReference type="GO" id="GO:0005634">
    <property type="term" value="C:nucleus"/>
    <property type="evidence" value="ECO:0007669"/>
    <property type="project" value="UniProtKB-SubCell"/>
</dbReference>
<protein>
    <submittedName>
        <fullName evidence="18">Uncharacterized protein</fullName>
    </submittedName>
</protein>
<evidence type="ECO:0000256" key="7">
    <source>
        <dbReference type="ARBA" id="ARBA00022759"/>
    </source>
</evidence>
<comment type="similarity">
    <text evidence="14">Belongs to the XPG/RAD2 endonuclease family. GEN subfamily.</text>
</comment>
<evidence type="ECO:0000256" key="11">
    <source>
        <dbReference type="ARBA" id="ARBA00023128"/>
    </source>
</evidence>
<dbReference type="SMART" id="SM00484">
    <property type="entry name" value="XPGI"/>
    <property type="match status" value="1"/>
</dbReference>
<dbReference type="EMBL" id="CAMPGE010024535">
    <property type="protein sequence ID" value="CAI2382364.1"/>
    <property type="molecule type" value="Genomic_DNA"/>
</dbReference>
<keyword evidence="19" id="KW-1185">Reference proteome</keyword>
<keyword evidence="8" id="KW-0227">DNA damage</keyword>
<feature type="compositionally biased region" description="Basic and acidic residues" evidence="15">
    <location>
        <begin position="562"/>
        <end position="571"/>
    </location>
</feature>
<keyword evidence="6" id="KW-0479">Metal-binding</keyword>
<keyword evidence="12" id="KW-0234">DNA repair</keyword>
<dbReference type="GO" id="GO:0048256">
    <property type="term" value="F:flap endonuclease activity"/>
    <property type="evidence" value="ECO:0007669"/>
    <property type="project" value="UniProtKB-ARBA"/>
</dbReference>
<dbReference type="CDD" id="cd09904">
    <property type="entry name" value="H3TH_XPG"/>
    <property type="match status" value="1"/>
</dbReference>
<dbReference type="InterPro" id="IPR008918">
    <property type="entry name" value="HhH2"/>
</dbReference>
<feature type="compositionally biased region" description="Basic and acidic residues" evidence="15">
    <location>
        <begin position="360"/>
        <end position="370"/>
    </location>
</feature>
<name>A0AAD1Y0F6_EUPCR</name>
<evidence type="ECO:0000256" key="3">
    <source>
        <dbReference type="ARBA" id="ARBA00005283"/>
    </source>
</evidence>
<dbReference type="PROSITE" id="PS00841">
    <property type="entry name" value="XPG_1"/>
    <property type="match status" value="1"/>
</dbReference>
<keyword evidence="7" id="KW-0255">Endonuclease</keyword>
<dbReference type="InterPro" id="IPR006084">
    <property type="entry name" value="XPG/Rad2"/>
</dbReference>
<comment type="cofactor">
    <cofactor evidence="1">
        <name>Mg(2+)</name>
        <dbReference type="ChEBI" id="CHEBI:18420"/>
    </cofactor>
</comment>
<dbReference type="PRINTS" id="PR00853">
    <property type="entry name" value="XPGRADSUPER"/>
</dbReference>
<dbReference type="GO" id="GO:0003697">
    <property type="term" value="F:single-stranded DNA binding"/>
    <property type="evidence" value="ECO:0007669"/>
    <property type="project" value="InterPro"/>
</dbReference>
<dbReference type="FunFam" id="1.10.150.20:FF:000030">
    <property type="entry name" value="Flap endonuclease GEN-like 1"/>
    <property type="match status" value="1"/>
</dbReference>
<feature type="compositionally biased region" description="Basic and acidic residues" evidence="15">
    <location>
        <begin position="420"/>
        <end position="431"/>
    </location>
</feature>
<feature type="compositionally biased region" description="Basic and acidic residues" evidence="15">
    <location>
        <begin position="511"/>
        <end position="546"/>
    </location>
</feature>
<dbReference type="GO" id="GO:0046872">
    <property type="term" value="F:metal ion binding"/>
    <property type="evidence" value="ECO:0007669"/>
    <property type="project" value="UniProtKB-KW"/>
</dbReference>
<dbReference type="Gene3D" id="3.40.50.1010">
    <property type="entry name" value="5'-nuclease"/>
    <property type="match status" value="2"/>
</dbReference>
<evidence type="ECO:0000313" key="19">
    <source>
        <dbReference type="Proteomes" id="UP001295684"/>
    </source>
</evidence>
<dbReference type="Pfam" id="PF00752">
    <property type="entry name" value="XPG_N"/>
    <property type="match status" value="1"/>
</dbReference>
<feature type="domain" description="XPG N-terminal" evidence="17">
    <location>
        <begin position="1"/>
        <end position="99"/>
    </location>
</feature>
<evidence type="ECO:0000256" key="6">
    <source>
        <dbReference type="ARBA" id="ARBA00022723"/>
    </source>
</evidence>
<dbReference type="SMART" id="SM00485">
    <property type="entry name" value="XPGN"/>
    <property type="match status" value="1"/>
</dbReference>
<keyword evidence="5" id="KW-0540">Nuclease</keyword>
<dbReference type="Gene3D" id="1.10.150.20">
    <property type="entry name" value="5' to 3' exonuclease, C-terminal subdomain"/>
    <property type="match status" value="1"/>
</dbReference>
<dbReference type="GO" id="GO:0006289">
    <property type="term" value="P:nucleotide-excision repair"/>
    <property type="evidence" value="ECO:0007669"/>
    <property type="project" value="InterPro"/>
</dbReference>
<dbReference type="InterPro" id="IPR019974">
    <property type="entry name" value="XPG_CS"/>
</dbReference>
<evidence type="ECO:0000256" key="10">
    <source>
        <dbReference type="ARBA" id="ARBA00022842"/>
    </source>
</evidence>
<keyword evidence="4" id="KW-0597">Phosphoprotein</keyword>
<evidence type="ECO:0000256" key="8">
    <source>
        <dbReference type="ARBA" id="ARBA00022763"/>
    </source>
</evidence>
<sequence>MGVKNLWNLLAPGGKKICMESLEGKILAIDASIWIITFVNAVQNGHIGNSSNYAYLHCFVKRICKLLNFGIKPVFVFDGKTPALKRRTLIKRRQMMLHKTDINYKKAAERLLKKHLDEHLKEVRQREKSGSGAFEQKKAPITEKQKDIQETIKMVAIKEIERRREAEKKEDQEFNESIVSTLLIEYGMLLQDSGIDLKDFSKLDCEKQYQLIDDLKNLKQQTEFNKLAAASGDLKEFSETALKSYIQSVQEKKQLKNYRIKASKEYIRKNNLEDKAQNVMYASSNNPSFKPTLPDIFNRPKKKRGKRKVEQMIDNLEKEGIEDKRNVSFGEGITDVEIYALNPLKILEKLTLVNEMRNEKKEEIQEKPESLENDQDAFWGDTPQPDDEEDIFGEKQPGSRSESPVNDSFDDEDFQGNVSRKAEKDLMKELGQDLSEFSSKKKSMGFSASKRKPQPQKEPESLMITRKKEESSTTLSTTQVVLTNKDENEMVKVPKFENNYYKNKDRMLRIFDKGSHKSNRKSDKVEKNTKLVKENAPKRYSGKDKLSYMTQAAGGKSPSPGYEEKLPKEESKEDDYSEVLEEELDLKDLFDDIDEEELKKYDVEQVKECLELQKINKTKNSEGNEKNFGLFSEEMYSDIKDLLVLFGVPYFDAPFEAESQCAYLEMMGKVDGVVTQDSDAFLFGSRHVYKDIFDERSFVQHYNMSFIEQELGFNRNALISMALLLGSDYTVGVRGIGPVNATEVIHTFHDLNGLKRFKQWTDKGTFQGQKEMEAEVRSYHKNRSDDVSKAQMIEEMENEIEYKKKHKEMVKHWEFPSGFPSKDIVDGYLKPSVDQLDVEKFTWQTPKFDEIKRIALNKLKWHPHEVQECICKVQEKRKKGWVFSNQAQISDYYNKQHTFAWYKSKRIGNAIQKIKNKGKKKNKFS</sequence>
<dbReference type="Proteomes" id="UP001295684">
    <property type="component" value="Unassembled WGS sequence"/>
</dbReference>
<evidence type="ECO:0000313" key="18">
    <source>
        <dbReference type="EMBL" id="CAI2382364.1"/>
    </source>
</evidence>
<dbReference type="InterPro" id="IPR029060">
    <property type="entry name" value="PIN-like_dom_sf"/>
</dbReference>
<dbReference type="PANTHER" id="PTHR16171:SF7">
    <property type="entry name" value="DNA REPAIR PROTEIN RAD2"/>
    <property type="match status" value="1"/>
</dbReference>
<evidence type="ECO:0000259" key="16">
    <source>
        <dbReference type="SMART" id="SM00484"/>
    </source>
</evidence>
<keyword evidence="10" id="KW-0460">Magnesium</keyword>
<organism evidence="18 19">
    <name type="scientific">Euplotes crassus</name>
    <dbReference type="NCBI Taxonomy" id="5936"/>
    <lineage>
        <taxon>Eukaryota</taxon>
        <taxon>Sar</taxon>
        <taxon>Alveolata</taxon>
        <taxon>Ciliophora</taxon>
        <taxon>Intramacronucleata</taxon>
        <taxon>Spirotrichea</taxon>
        <taxon>Hypotrichia</taxon>
        <taxon>Euplotida</taxon>
        <taxon>Euplotidae</taxon>
        <taxon>Moneuplotes</taxon>
    </lineage>
</organism>
<accession>A0AAD1Y0F6</accession>
<feature type="compositionally biased region" description="Low complexity" evidence="15">
    <location>
        <begin position="472"/>
        <end position="481"/>
    </location>
</feature>
<evidence type="ECO:0000256" key="12">
    <source>
        <dbReference type="ARBA" id="ARBA00023204"/>
    </source>
</evidence>
<comment type="subcellular location">
    <subcellularLocation>
        <location evidence="2">Nucleus</location>
    </subcellularLocation>
</comment>
<gene>
    <name evidence="18" type="ORF">ECRASSUSDP1_LOCUS23836</name>
</gene>
<evidence type="ECO:0000256" key="2">
    <source>
        <dbReference type="ARBA" id="ARBA00004123"/>
    </source>
</evidence>